<evidence type="ECO:0000313" key="3">
    <source>
        <dbReference type="EMBL" id="BBO32548.1"/>
    </source>
</evidence>
<dbReference type="InterPro" id="IPR013096">
    <property type="entry name" value="Cupin_2"/>
</dbReference>
<dbReference type="CDD" id="cd02234">
    <property type="entry name" value="cupin_BLR7677-like"/>
    <property type="match status" value="1"/>
</dbReference>
<evidence type="ECO:0000313" key="4">
    <source>
        <dbReference type="Proteomes" id="UP000326837"/>
    </source>
</evidence>
<dbReference type="Gene3D" id="2.60.120.10">
    <property type="entry name" value="Jelly Rolls"/>
    <property type="match status" value="1"/>
</dbReference>
<dbReference type="PANTHER" id="PTHR38599:SF1">
    <property type="entry name" value="CUPIN DOMAIN PROTEIN (AFU_ORTHOLOGUE AFUA_3G13620)"/>
    <property type="match status" value="1"/>
</dbReference>
<dbReference type="InterPro" id="IPR011051">
    <property type="entry name" value="RmlC_Cupin_sf"/>
</dbReference>
<dbReference type="AlphaFoldDB" id="A0A5K7X7L1"/>
<keyword evidence="4" id="KW-1185">Reference proteome</keyword>
<gene>
    <name evidence="3" type="ORF">PLANPX_2160</name>
</gene>
<dbReference type="KEGG" id="lpav:PLANPX_2160"/>
<reference evidence="4" key="1">
    <citation type="submission" date="2019-10" db="EMBL/GenBank/DDBJ databases">
        <title>Lacipirellula parvula gen. nov., sp. nov., representing a lineage of planctomycetes widespread in freshwater anoxic habitats, and description of the family Lacipirellulaceae.</title>
        <authorList>
            <person name="Dedysh S.N."/>
            <person name="Kulichevskaya I.S."/>
            <person name="Beletsky A.V."/>
            <person name="Rakitin A.L."/>
            <person name="Mardanov A.V."/>
            <person name="Ivanova A.A."/>
            <person name="Saltykova V.X."/>
            <person name="Rijpstra W.I.C."/>
            <person name="Sinninghe Damste J.S."/>
            <person name="Ravin N.V."/>
        </authorList>
    </citation>
    <scope>NUCLEOTIDE SEQUENCE [LARGE SCALE GENOMIC DNA]</scope>
    <source>
        <strain evidence="4">PX69</strain>
    </source>
</reference>
<evidence type="ECO:0000259" key="2">
    <source>
        <dbReference type="Pfam" id="PF07883"/>
    </source>
</evidence>
<dbReference type="RefSeq" id="WP_152098497.1">
    <property type="nucleotide sequence ID" value="NZ_AP021861.1"/>
</dbReference>
<name>A0A5K7X7L1_9BACT</name>
<dbReference type="InterPro" id="IPR014710">
    <property type="entry name" value="RmlC-like_jellyroll"/>
</dbReference>
<keyword evidence="1" id="KW-0732">Signal</keyword>
<dbReference type="PANTHER" id="PTHR38599">
    <property type="entry name" value="CUPIN DOMAIN PROTEIN (AFU_ORTHOLOGUE AFUA_3G13620)"/>
    <property type="match status" value="1"/>
</dbReference>
<proteinExistence type="predicted"/>
<sequence>MKRLFATLTILLAAGGFAVAHDADDKAPHDGESVKLIAQHLMSEKLDGEEATASVVEVTIAPGQEGLAHRHPGPGIVYVIEGTYELGIDDKPTEIFKAGESFYEPGGCLHRVSRNPSKTEQTKLVAIVLHPRDAKEVAIPEPKTK</sequence>
<evidence type="ECO:0000256" key="1">
    <source>
        <dbReference type="SAM" id="SignalP"/>
    </source>
</evidence>
<dbReference type="SUPFAM" id="SSF51182">
    <property type="entry name" value="RmlC-like cupins"/>
    <property type="match status" value="1"/>
</dbReference>
<feature type="signal peptide" evidence="1">
    <location>
        <begin position="1"/>
        <end position="20"/>
    </location>
</feature>
<protein>
    <recommendedName>
        <fullName evidence="2">Cupin type-2 domain-containing protein</fullName>
    </recommendedName>
</protein>
<dbReference type="Proteomes" id="UP000326837">
    <property type="component" value="Chromosome"/>
</dbReference>
<feature type="domain" description="Cupin type-2" evidence="2">
    <location>
        <begin position="57"/>
        <end position="127"/>
    </location>
</feature>
<accession>A0A5K7X7L1</accession>
<dbReference type="Pfam" id="PF07883">
    <property type="entry name" value="Cupin_2"/>
    <property type="match status" value="1"/>
</dbReference>
<feature type="chain" id="PRO_5025066996" description="Cupin type-2 domain-containing protein" evidence="1">
    <location>
        <begin position="21"/>
        <end position="145"/>
    </location>
</feature>
<organism evidence="3 4">
    <name type="scientific">Lacipirellula parvula</name>
    <dbReference type="NCBI Taxonomy" id="2650471"/>
    <lineage>
        <taxon>Bacteria</taxon>
        <taxon>Pseudomonadati</taxon>
        <taxon>Planctomycetota</taxon>
        <taxon>Planctomycetia</taxon>
        <taxon>Pirellulales</taxon>
        <taxon>Lacipirellulaceae</taxon>
        <taxon>Lacipirellula</taxon>
    </lineage>
</organism>
<dbReference type="EMBL" id="AP021861">
    <property type="protein sequence ID" value="BBO32548.1"/>
    <property type="molecule type" value="Genomic_DNA"/>
</dbReference>